<keyword evidence="1" id="KW-0808">Transferase</keyword>
<keyword evidence="4" id="KW-0067">ATP-binding</keyword>
<gene>
    <name evidence="7" type="ORF">A0O28_0073030</name>
</gene>
<dbReference type="InterPro" id="IPR051681">
    <property type="entry name" value="Ser/Thr_Kinases-Pseudokinases"/>
</dbReference>
<evidence type="ECO:0000259" key="6">
    <source>
        <dbReference type="PROSITE" id="PS50011"/>
    </source>
</evidence>
<dbReference type="SMART" id="SM00220">
    <property type="entry name" value="S_TKc"/>
    <property type="match status" value="1"/>
</dbReference>
<dbReference type="PROSITE" id="PS50011">
    <property type="entry name" value="PROTEIN_KINASE_DOM"/>
    <property type="match status" value="1"/>
</dbReference>
<name>A0A1T3CVI4_9HYPO</name>
<dbReference type="Gene3D" id="1.10.510.10">
    <property type="entry name" value="Transferase(Phosphotransferase) domain 1"/>
    <property type="match status" value="1"/>
</dbReference>
<dbReference type="PANTHER" id="PTHR44329:SF288">
    <property type="entry name" value="MITOGEN-ACTIVATED PROTEIN KINASE KINASE KINASE 20"/>
    <property type="match status" value="1"/>
</dbReference>
<proteinExistence type="predicted"/>
<evidence type="ECO:0000256" key="5">
    <source>
        <dbReference type="SAM" id="MobiDB-lite"/>
    </source>
</evidence>
<evidence type="ECO:0000313" key="7">
    <source>
        <dbReference type="EMBL" id="OPB45097.1"/>
    </source>
</evidence>
<reference evidence="7 8" key="1">
    <citation type="submission" date="2016-04" db="EMBL/GenBank/DDBJ databases">
        <title>Multiple horizontal gene transfer events from other fungi enriched the ability of the initially mycotrophic fungus Trichoderma (Ascomycota) to feed on dead plant biomass.</title>
        <authorList>
            <person name="Atanasova L."/>
            <person name="Chenthamara K."/>
            <person name="Zhang J."/>
            <person name="Grujic M."/>
            <person name="Henrissat B."/>
            <person name="Kuo A."/>
            <person name="Aertz A."/>
            <person name="Salamov A."/>
            <person name="Lipzen A."/>
            <person name="Labutti K."/>
            <person name="Barry K."/>
            <person name="Miao Y."/>
            <person name="Rahimi M.J."/>
            <person name="Shen Q."/>
            <person name="Grigoriev I.V."/>
            <person name="Kubicek C.P."/>
            <person name="Druzhinina I.S."/>
        </authorList>
    </citation>
    <scope>NUCLEOTIDE SEQUENCE [LARGE SCALE GENOMIC DNA]</scope>
    <source>
        <strain evidence="7 8">NJAU 4742</strain>
    </source>
</reference>
<evidence type="ECO:0000313" key="8">
    <source>
        <dbReference type="Proteomes" id="UP000191004"/>
    </source>
</evidence>
<accession>A0A1T3CVI4</accession>
<dbReference type="PANTHER" id="PTHR44329">
    <property type="entry name" value="SERINE/THREONINE-PROTEIN KINASE TNNI3K-RELATED"/>
    <property type="match status" value="1"/>
</dbReference>
<protein>
    <recommendedName>
        <fullName evidence="6">Protein kinase domain-containing protein</fullName>
    </recommendedName>
</protein>
<comment type="caution">
    <text evidence="7">The sequence shown here is derived from an EMBL/GenBank/DDBJ whole genome shotgun (WGS) entry which is preliminary data.</text>
</comment>
<dbReference type="Pfam" id="PF00069">
    <property type="entry name" value="Pkinase"/>
    <property type="match status" value="1"/>
</dbReference>
<feature type="region of interest" description="Disordered" evidence="5">
    <location>
        <begin position="466"/>
        <end position="496"/>
    </location>
</feature>
<keyword evidence="2" id="KW-0547">Nucleotide-binding</keyword>
<dbReference type="GO" id="GO:0005524">
    <property type="term" value="F:ATP binding"/>
    <property type="evidence" value="ECO:0007669"/>
    <property type="project" value="UniProtKB-KW"/>
</dbReference>
<dbReference type="InterPro" id="IPR011009">
    <property type="entry name" value="Kinase-like_dom_sf"/>
</dbReference>
<dbReference type="InterPro" id="IPR000719">
    <property type="entry name" value="Prot_kinase_dom"/>
</dbReference>
<organism evidence="7 8">
    <name type="scientific">Trichoderma guizhouense</name>
    <dbReference type="NCBI Taxonomy" id="1491466"/>
    <lineage>
        <taxon>Eukaryota</taxon>
        <taxon>Fungi</taxon>
        <taxon>Dikarya</taxon>
        <taxon>Ascomycota</taxon>
        <taxon>Pezizomycotina</taxon>
        <taxon>Sordariomycetes</taxon>
        <taxon>Hypocreomycetidae</taxon>
        <taxon>Hypocreales</taxon>
        <taxon>Hypocreaceae</taxon>
        <taxon>Trichoderma</taxon>
    </lineage>
</organism>
<evidence type="ECO:0000256" key="1">
    <source>
        <dbReference type="ARBA" id="ARBA00022679"/>
    </source>
</evidence>
<sequence length="626" mass="69583">MAPELALAIQSCVTESTTLLILLVKKINEVRGLRKKCEALGNQACILVYLLGKNRDAITSFKTLGQFTACLNRIDAFVSAIKQSRFFERSLKLYWTHEYQSLTSEISSVKSIFIVESVAEILSREDLISKQLGSVLKTQGEQKEILLYLQASAKLIEGGKADWLSSAPIVELQTDFQAKDFTFSFESQDGLLKRGTVNSVSQIVCYKIELTRSMPEFLKIYSNIQAGAYVQRLFGTVKLNENHYVVMQDLEDGKTLASACKDGGLPDTPLARVSLAYDIAKTMAWYHNAQLLLKSVSDHTIVLQELSSERLAPFLTKLQNARHILEQTTGLKYDVRYEAPEYERLREHTKYTDIWSLGVIIWQCLTGSVPYDIPTEVGAEDKDYAKLREALDMANLPGDVNASGLSGLRSARDLIAQCWSRNPLLRPTAASAAEILLDLRVQLVISPPNTLGGAAETEQALKPKCEATGEKEKPLQPNNNGEVEVEKADNDDADNLDPRKIEEAMNAALAAVVHARKLNEKKQAFQQSEAHLSIDQFRLLSDKGGDRSPVENFLIGAVIFWNVCDVVEEEIESARIVGLALSAEGMRAHTSITYLQSAAETGYTEAYLELFKAHATLAREFRSKSF</sequence>
<dbReference type="SUPFAM" id="SSF56112">
    <property type="entry name" value="Protein kinase-like (PK-like)"/>
    <property type="match status" value="1"/>
</dbReference>
<evidence type="ECO:0000256" key="2">
    <source>
        <dbReference type="ARBA" id="ARBA00022741"/>
    </source>
</evidence>
<feature type="compositionally biased region" description="Basic and acidic residues" evidence="5">
    <location>
        <begin position="484"/>
        <end position="496"/>
    </location>
</feature>
<keyword evidence="3" id="KW-0418">Kinase</keyword>
<evidence type="ECO:0000256" key="3">
    <source>
        <dbReference type="ARBA" id="ARBA00022777"/>
    </source>
</evidence>
<evidence type="ECO:0000256" key="4">
    <source>
        <dbReference type="ARBA" id="ARBA00022840"/>
    </source>
</evidence>
<dbReference type="EMBL" id="LVVK01000005">
    <property type="protein sequence ID" value="OPB45097.1"/>
    <property type="molecule type" value="Genomic_DNA"/>
</dbReference>
<dbReference type="AlphaFoldDB" id="A0A1T3CVI4"/>
<dbReference type="Proteomes" id="UP000191004">
    <property type="component" value="Unassembled WGS sequence"/>
</dbReference>
<feature type="domain" description="Protein kinase" evidence="6">
    <location>
        <begin position="170"/>
        <end position="441"/>
    </location>
</feature>
<keyword evidence="8" id="KW-1185">Reference proteome</keyword>
<dbReference type="GO" id="GO:0004674">
    <property type="term" value="F:protein serine/threonine kinase activity"/>
    <property type="evidence" value="ECO:0007669"/>
    <property type="project" value="TreeGrafter"/>
</dbReference>
<dbReference type="OrthoDB" id="4062651at2759"/>